<dbReference type="Gene3D" id="3.40.50.2300">
    <property type="match status" value="1"/>
</dbReference>
<dbReference type="InterPro" id="IPR036196">
    <property type="entry name" value="Ptyr_pPase_sf"/>
</dbReference>
<feature type="domain" description="Phosphotyrosine protein phosphatase I" evidence="2">
    <location>
        <begin position="6"/>
        <end position="144"/>
    </location>
</feature>
<dbReference type="PANTHER" id="PTHR43428:SF1">
    <property type="entry name" value="ARSENATE REDUCTASE"/>
    <property type="match status" value="1"/>
</dbReference>
<keyword evidence="4" id="KW-1185">Reference proteome</keyword>
<dbReference type="SMART" id="SM00226">
    <property type="entry name" value="LMWPc"/>
    <property type="match status" value="1"/>
</dbReference>
<organism evidence="3 4">
    <name type="scientific">Methylococcus capsulatus</name>
    <dbReference type="NCBI Taxonomy" id="414"/>
    <lineage>
        <taxon>Bacteria</taxon>
        <taxon>Pseudomonadati</taxon>
        <taxon>Pseudomonadota</taxon>
        <taxon>Gammaproteobacteria</taxon>
        <taxon>Methylococcales</taxon>
        <taxon>Methylococcaceae</taxon>
        <taxon>Methylococcus</taxon>
    </lineage>
</organism>
<dbReference type="EMBL" id="CP104311">
    <property type="protein sequence ID" value="WWF01536.1"/>
    <property type="molecule type" value="Genomic_DNA"/>
</dbReference>
<sequence length="165" mass="17911">MTERTYNVLFLCTGNSARSIIAEALLNHLGKGRFHAYSAGSHPTGRVNPLALERLAKEGVPADEARSKSWDEFTAPGAPPLDFVITVCDNAAGEVCPAWPGQPITAHWGLPDPAAVEGSEGERRLAFAQTFALLERRIALFIALNPHSLERLALERELRAIGRMA</sequence>
<gene>
    <name evidence="3" type="ORF">N4J17_13850</name>
</gene>
<name>A0ABZ2F317_METCP</name>
<dbReference type="Proteomes" id="UP001359308">
    <property type="component" value="Chromosome"/>
</dbReference>
<evidence type="ECO:0000259" key="2">
    <source>
        <dbReference type="SMART" id="SM00226"/>
    </source>
</evidence>
<protein>
    <submittedName>
        <fullName evidence="3">Arsenate reductase ArsC</fullName>
    </submittedName>
</protein>
<keyword evidence="1" id="KW-0059">Arsenical resistance</keyword>
<reference evidence="3 4" key="1">
    <citation type="submission" date="2022-09" db="EMBL/GenBank/DDBJ databases">
        <authorList>
            <person name="Giprobiosintez L."/>
        </authorList>
    </citation>
    <scope>NUCLEOTIDE SEQUENCE [LARGE SCALE GENOMIC DNA]</scope>
    <source>
        <strain evidence="4">VKPM-B-12549 (GBS-15)</strain>
    </source>
</reference>
<dbReference type="Pfam" id="PF01451">
    <property type="entry name" value="LMWPc"/>
    <property type="match status" value="1"/>
</dbReference>
<dbReference type="PANTHER" id="PTHR43428">
    <property type="entry name" value="ARSENATE REDUCTASE"/>
    <property type="match status" value="1"/>
</dbReference>
<proteinExistence type="predicted"/>
<dbReference type="CDD" id="cd16345">
    <property type="entry name" value="LMWP_ArsC"/>
    <property type="match status" value="1"/>
</dbReference>
<evidence type="ECO:0000256" key="1">
    <source>
        <dbReference type="ARBA" id="ARBA00022849"/>
    </source>
</evidence>
<evidence type="ECO:0000313" key="4">
    <source>
        <dbReference type="Proteomes" id="UP001359308"/>
    </source>
</evidence>
<dbReference type="SUPFAM" id="SSF52788">
    <property type="entry name" value="Phosphotyrosine protein phosphatases I"/>
    <property type="match status" value="1"/>
</dbReference>
<dbReference type="RefSeq" id="WP_198322001.1">
    <property type="nucleotide sequence ID" value="NZ_CP104311.1"/>
</dbReference>
<dbReference type="InterPro" id="IPR023485">
    <property type="entry name" value="Ptyr_pPase"/>
</dbReference>
<accession>A0ABZ2F317</accession>
<evidence type="ECO:0000313" key="3">
    <source>
        <dbReference type="EMBL" id="WWF01536.1"/>
    </source>
</evidence>